<evidence type="ECO:0000259" key="1">
    <source>
        <dbReference type="Pfam" id="PF24476"/>
    </source>
</evidence>
<dbReference type="EMBL" id="CP151267">
    <property type="protein sequence ID" value="WZH50424.1"/>
    <property type="molecule type" value="Genomic_DNA"/>
</dbReference>
<dbReference type="Pfam" id="PF24476">
    <property type="entry name" value="DUF7580"/>
    <property type="match status" value="1"/>
</dbReference>
<name>A0ABZ2XBM2_9HYPO</name>
<evidence type="ECO:0000313" key="2">
    <source>
        <dbReference type="EMBL" id="WZH50424.1"/>
    </source>
</evidence>
<dbReference type="InterPro" id="IPR056002">
    <property type="entry name" value="DUF7580"/>
</dbReference>
<evidence type="ECO:0000313" key="3">
    <source>
        <dbReference type="Proteomes" id="UP001489902"/>
    </source>
</evidence>
<gene>
    <name evidence="2" type="ORF">QYS62_011668</name>
</gene>
<protein>
    <recommendedName>
        <fullName evidence="1">DUF7580 domain-containing protein</fullName>
    </recommendedName>
</protein>
<dbReference type="PANTHER" id="PTHR35186">
    <property type="entry name" value="ANK_REP_REGION DOMAIN-CONTAINING PROTEIN"/>
    <property type="match status" value="1"/>
</dbReference>
<proteinExistence type="predicted"/>
<accession>A0ABZ2XBM2</accession>
<keyword evidence="3" id="KW-1185">Reference proteome</keyword>
<feature type="domain" description="DUF7580" evidence="1">
    <location>
        <begin position="220"/>
        <end position="563"/>
    </location>
</feature>
<sequence>MSGFELAGIVLGAFPIAISTLNTGLEKYGAVARKLKLFYDFKSEYKKYRDDLVFNQLMFKANLRRLLLPLVVSDDKIEVLLADPGGPEWSQHELDNHLQRRLKDSYTLFSDYMVNIKEMIDELNRQLTIVGEAAKDKANHAKTLSLKERFLATLSKENREFLLYKASFTNAEPTRKRLLDDMRDCIEKLERLLSSNDKEARLTEQRKASDQKLSDTAAICSFWKHAIRLLRALASSSSCNCRATHSAELLLQHRIGDGTDFWIDFITSDCSKWEIFKTKITESNETIATQLQETVKLLEKTSIRQPNHRRLNPLRSALKSSTLLTTTQVIGKTPSIMLVPEQPNASFGITQEISTLCIALSSEEGSYCGFLRDDCQRFYISKFSHYVASTSPSTITLDQILTGDIQLRPTRKQRYGLALTLASSFLQLHDSMWLPTPFTKFNVFFKSDANDSRDLTLFPLSKPYVHKKLDSKGKATEPNIIVSQVNNDLDQLGILLLELCFGKTLKSHPCRKEWPEGGNAKEIAAFDLLAARSWQSQVLEEAGSDFAEAVGWCLGGNRTTNTERWRQEMFLKVIERLQRCQDYLDIIA</sequence>
<dbReference type="Proteomes" id="UP001489902">
    <property type="component" value="Chromosome 8"/>
</dbReference>
<dbReference type="PANTHER" id="PTHR35186:SF4">
    <property type="entry name" value="PRION-INHIBITION AND PROPAGATION HELO DOMAIN-CONTAINING PROTEIN"/>
    <property type="match status" value="1"/>
</dbReference>
<organism evidence="2 3">
    <name type="scientific">Fusarium acuminatum</name>
    <dbReference type="NCBI Taxonomy" id="5515"/>
    <lineage>
        <taxon>Eukaryota</taxon>
        <taxon>Fungi</taxon>
        <taxon>Dikarya</taxon>
        <taxon>Ascomycota</taxon>
        <taxon>Pezizomycotina</taxon>
        <taxon>Sordariomycetes</taxon>
        <taxon>Hypocreomycetidae</taxon>
        <taxon>Hypocreales</taxon>
        <taxon>Nectriaceae</taxon>
        <taxon>Fusarium</taxon>
        <taxon>Fusarium tricinctum species complex</taxon>
    </lineage>
</organism>
<reference evidence="2 3" key="1">
    <citation type="submission" date="2024-04" db="EMBL/GenBank/DDBJ databases">
        <title>Complete genome sequence of Fusarium acuminatum.</title>
        <authorList>
            <person name="Lan B."/>
        </authorList>
    </citation>
    <scope>NUCLEOTIDE SEQUENCE [LARGE SCALE GENOMIC DNA]</scope>
    <source>
        <strain evidence="2">1A</strain>
    </source>
</reference>